<dbReference type="Proteomes" id="UP001149009">
    <property type="component" value="Unassembled WGS sequence"/>
</dbReference>
<name>A0A9X3B0K1_9HYPH</name>
<keyword evidence="3" id="KW-1185">Reference proteome</keyword>
<reference evidence="2" key="1">
    <citation type="submission" date="2022-08" db="EMBL/GenBank/DDBJ databases">
        <title>Chelativorans sichuanense sp. nov., a paraffin oil-degrading bacterium isolated from a mixture of oil-based drill cuttings and paddy soil.</title>
        <authorList>
            <person name="Yu J."/>
            <person name="Liu H."/>
            <person name="Chen Q."/>
        </authorList>
    </citation>
    <scope>NUCLEOTIDE SEQUENCE</scope>
    <source>
        <strain evidence="2">SCAU 2101</strain>
    </source>
</reference>
<proteinExistence type="predicted"/>
<dbReference type="AlphaFoldDB" id="A0A9X3B0K1"/>
<dbReference type="RefSeq" id="WP_261516982.1">
    <property type="nucleotide sequence ID" value="NZ_JAODNV010000023.1"/>
</dbReference>
<keyword evidence="1" id="KW-1133">Transmembrane helix</keyword>
<gene>
    <name evidence="2" type="ORF">NYR54_17345</name>
</gene>
<keyword evidence="1" id="KW-0472">Membrane</keyword>
<dbReference type="EMBL" id="JAODNV010000023">
    <property type="protein sequence ID" value="MCT8992030.1"/>
    <property type="molecule type" value="Genomic_DNA"/>
</dbReference>
<evidence type="ECO:0000313" key="3">
    <source>
        <dbReference type="Proteomes" id="UP001149009"/>
    </source>
</evidence>
<feature type="transmembrane region" description="Helical" evidence="1">
    <location>
        <begin position="452"/>
        <end position="473"/>
    </location>
</feature>
<accession>A0A9X3B0K1</accession>
<comment type="caution">
    <text evidence="2">The sequence shown here is derived from an EMBL/GenBank/DDBJ whole genome shotgun (WGS) entry which is preliminary data.</text>
</comment>
<keyword evidence="1" id="KW-0812">Transmembrane</keyword>
<sequence length="483" mass="53393">MDFNQVKNQLDYASAVPLPRAEDEIALSDLLRIIWSGRALIVLIPLLAMAATALAIGALSLRIDEPTVYFVELRGIENSRYPNGTAFSPRDLVAPAILEELRRRYNIPDDTNLRDGITVTFGHPATIGLHRLYEEKLAVSNLSPAEITSINEEYRTQLKSVTESALRIEVNHQLLGLSPDDGAVIAQALPELWSQHFSENVRIFEDTRLSRVEITSSSEDLRTTASILNARQRLQIMDQGLALMSGDNRLALLQTSDGETIGDLRQALQRFRTVQFDPVMAAQFQADDFVGSAYIKSLQLKLGELRMKMASYDDALQELYKFQNSAVTVAAQSDSSFFQNSLQITDTGLSEIVELAKRANLSDFTRQMLEEKQKIGAEIAEIESELQKVIQDAKAASTPDFRDNAAETLASLTRSYSELVKGAKERLRTQAGKLYSSMGLPYTVGATFPKRAILAIILAGGFAALLTVIFVLARASLRAHRPA</sequence>
<evidence type="ECO:0000313" key="2">
    <source>
        <dbReference type="EMBL" id="MCT8992030.1"/>
    </source>
</evidence>
<organism evidence="2 3">
    <name type="scientific">Chelativorans petroleitrophicus</name>
    <dbReference type="NCBI Taxonomy" id="2975484"/>
    <lineage>
        <taxon>Bacteria</taxon>
        <taxon>Pseudomonadati</taxon>
        <taxon>Pseudomonadota</taxon>
        <taxon>Alphaproteobacteria</taxon>
        <taxon>Hyphomicrobiales</taxon>
        <taxon>Phyllobacteriaceae</taxon>
        <taxon>Chelativorans</taxon>
    </lineage>
</organism>
<evidence type="ECO:0000256" key="1">
    <source>
        <dbReference type="SAM" id="Phobius"/>
    </source>
</evidence>
<protein>
    <submittedName>
        <fullName evidence="2">Uncharacterized protein</fullName>
    </submittedName>
</protein>
<feature type="transmembrane region" description="Helical" evidence="1">
    <location>
        <begin position="40"/>
        <end position="61"/>
    </location>
</feature>